<dbReference type="EMBL" id="CP060718">
    <property type="protein sequence ID" value="QNN66416.1"/>
    <property type="molecule type" value="Genomic_DNA"/>
</dbReference>
<dbReference type="Proteomes" id="UP000515971">
    <property type="component" value="Chromosome"/>
</dbReference>
<dbReference type="GO" id="GO:0016740">
    <property type="term" value="F:transferase activity"/>
    <property type="evidence" value="ECO:0007669"/>
    <property type="project" value="UniProtKB-KW"/>
</dbReference>
<organism evidence="1 2">
    <name type="scientific">Sphingomonas lutea</name>
    <dbReference type="NCBI Taxonomy" id="1045317"/>
    <lineage>
        <taxon>Bacteria</taxon>
        <taxon>Pseudomonadati</taxon>
        <taxon>Pseudomonadota</taxon>
        <taxon>Alphaproteobacteria</taxon>
        <taxon>Sphingomonadales</taxon>
        <taxon>Sphingomonadaceae</taxon>
        <taxon>Sphingomonas</taxon>
    </lineage>
</organism>
<dbReference type="Pfam" id="PF13469">
    <property type="entry name" value="Sulfotransfer_3"/>
    <property type="match status" value="1"/>
</dbReference>
<dbReference type="AlphaFoldDB" id="A0A7G9SEZ1"/>
<dbReference type="KEGG" id="slut:H9L13_06675"/>
<sequence>MRDDPQHRLAAPAFLSRALEAAWRAGALSRPALDKTALIRTATARERGELQDGAWEARLALLTADLERHADLNALGRTIAHGQLVGLLRQRIAAERLWRERPEIGEVDIRAPVIILGHMRSGTTRLHRLLSADRRFAHTRLHETLSPMARSPRRAIARAIGVQALLSACNPELRRIHPSSPRAAEEEFGLHAVSLHGAMFEAQWHVPNFARFCEQADRSWVYAEFRRVLQTLRWRRKDPVERVQLLKAPQFMADLDTVLSTFPDARILYVRRDPAEVVASTASLVWNQRRVQSNAADRAAIGQEWLRRSRLRESAAKASLARHPHVPILHVDYGDVSRNWRSEIARIYDFLGYPQPRGAIRRMAAVATASSHHGHHYSLEQFGLSEARVA</sequence>
<evidence type="ECO:0000313" key="2">
    <source>
        <dbReference type="Proteomes" id="UP000515971"/>
    </source>
</evidence>
<evidence type="ECO:0000313" key="1">
    <source>
        <dbReference type="EMBL" id="QNN66416.1"/>
    </source>
</evidence>
<name>A0A7G9SEZ1_9SPHN</name>
<dbReference type="PANTHER" id="PTHR36451:SF1">
    <property type="entry name" value="OMEGA-HYDROXY-BETA-DIHYDROMENAQUINONE-9 SULFOTRANSFERASE STF3"/>
    <property type="match status" value="1"/>
</dbReference>
<dbReference type="RefSeq" id="WP_187537008.1">
    <property type="nucleotide sequence ID" value="NZ_BAABJT010000001.1"/>
</dbReference>
<keyword evidence="1" id="KW-0808">Transferase</keyword>
<dbReference type="InterPro" id="IPR027417">
    <property type="entry name" value="P-loop_NTPase"/>
</dbReference>
<proteinExistence type="predicted"/>
<protein>
    <submittedName>
        <fullName evidence="1">Sulfotransferase</fullName>
    </submittedName>
</protein>
<keyword evidence="2" id="KW-1185">Reference proteome</keyword>
<reference evidence="1 2" key="1">
    <citation type="submission" date="2020-08" db="EMBL/GenBank/DDBJ databases">
        <title>Genome sequence of Sphingomonas lutea KCTC 23642T.</title>
        <authorList>
            <person name="Hyun D.-W."/>
            <person name="Bae J.-W."/>
        </authorList>
    </citation>
    <scope>NUCLEOTIDE SEQUENCE [LARGE SCALE GENOMIC DNA]</scope>
    <source>
        <strain evidence="1 2">KCTC 23642</strain>
    </source>
</reference>
<dbReference type="Gene3D" id="3.40.50.300">
    <property type="entry name" value="P-loop containing nucleotide triphosphate hydrolases"/>
    <property type="match status" value="1"/>
</dbReference>
<dbReference type="PANTHER" id="PTHR36451">
    <property type="entry name" value="PAPS-DEPENDENT SULFOTRANSFERASE STF3"/>
    <property type="match status" value="1"/>
</dbReference>
<dbReference type="InterPro" id="IPR052736">
    <property type="entry name" value="Stf3_sulfotransferase"/>
</dbReference>
<dbReference type="SUPFAM" id="SSF52540">
    <property type="entry name" value="P-loop containing nucleoside triphosphate hydrolases"/>
    <property type="match status" value="1"/>
</dbReference>
<gene>
    <name evidence="1" type="ORF">H9L13_06675</name>
</gene>
<accession>A0A7G9SEZ1</accession>